<evidence type="ECO:0000313" key="3">
    <source>
        <dbReference type="EMBL" id="RAQ22790.1"/>
    </source>
</evidence>
<organism evidence="3 4">
    <name type="scientific">Hydrogeniiclostridium mannosilyticum</name>
    <dbReference type="NCBI Taxonomy" id="2764322"/>
    <lineage>
        <taxon>Bacteria</taxon>
        <taxon>Bacillati</taxon>
        <taxon>Bacillota</taxon>
        <taxon>Clostridia</taxon>
        <taxon>Eubacteriales</taxon>
        <taxon>Acutalibacteraceae</taxon>
        <taxon>Hydrogeniiclostridium</taxon>
    </lineage>
</organism>
<dbReference type="PANTHER" id="PTHR24321:SF8">
    <property type="entry name" value="ESTRADIOL 17-BETA-DEHYDROGENASE 8-RELATED"/>
    <property type="match status" value="1"/>
</dbReference>
<dbReference type="SUPFAM" id="SSF51735">
    <property type="entry name" value="NAD(P)-binding Rossmann-fold domains"/>
    <property type="match status" value="1"/>
</dbReference>
<name>A0A328UAZ9_9FIRM</name>
<dbReference type="Proteomes" id="UP000249377">
    <property type="component" value="Unassembled WGS sequence"/>
</dbReference>
<reference evidence="3 4" key="1">
    <citation type="submission" date="2018-06" db="EMBL/GenBank/DDBJ databases">
        <title>Noncontiguous genome sequence of Ruminococcaceae bacterium ASD2818.</title>
        <authorList>
            <person name="Chaplin A.V."/>
            <person name="Sokolova S.R."/>
            <person name="Kochetkova T.O."/>
            <person name="Goltsov A.Y."/>
            <person name="Trofimov D.Y."/>
            <person name="Efimov B.A."/>
        </authorList>
    </citation>
    <scope>NUCLEOTIDE SEQUENCE [LARGE SCALE GENOMIC DNA]</scope>
    <source>
        <strain evidence="3 4">ASD2818</strain>
    </source>
</reference>
<comment type="caution">
    <text evidence="3">The sequence shown here is derived from an EMBL/GenBank/DDBJ whole genome shotgun (WGS) entry which is preliminary data.</text>
</comment>
<gene>
    <name evidence="3" type="ORF">DPQ25_11690</name>
</gene>
<keyword evidence="2" id="KW-0560">Oxidoreductase</keyword>
<dbReference type="InterPro" id="IPR036291">
    <property type="entry name" value="NAD(P)-bd_dom_sf"/>
</dbReference>
<dbReference type="Pfam" id="PF13561">
    <property type="entry name" value="adh_short_C2"/>
    <property type="match status" value="1"/>
</dbReference>
<dbReference type="PRINTS" id="PR00080">
    <property type="entry name" value="SDRFAMILY"/>
</dbReference>
<dbReference type="EMBL" id="QLYR01000009">
    <property type="protein sequence ID" value="RAQ22790.1"/>
    <property type="molecule type" value="Genomic_DNA"/>
</dbReference>
<dbReference type="GO" id="GO:0016491">
    <property type="term" value="F:oxidoreductase activity"/>
    <property type="evidence" value="ECO:0007669"/>
    <property type="project" value="UniProtKB-KW"/>
</dbReference>
<evidence type="ECO:0000313" key="4">
    <source>
        <dbReference type="Proteomes" id="UP000249377"/>
    </source>
</evidence>
<dbReference type="FunFam" id="3.40.50.720:FF:000084">
    <property type="entry name" value="Short-chain dehydrogenase reductase"/>
    <property type="match status" value="1"/>
</dbReference>
<accession>A0A328UAZ9</accession>
<protein>
    <submittedName>
        <fullName evidence="3">Short-chain dehydrogenase</fullName>
    </submittedName>
</protein>
<dbReference type="GO" id="GO:0008206">
    <property type="term" value="P:bile acid metabolic process"/>
    <property type="evidence" value="ECO:0007669"/>
    <property type="project" value="UniProtKB-ARBA"/>
</dbReference>
<dbReference type="InterPro" id="IPR020904">
    <property type="entry name" value="Sc_DH/Rdtase_CS"/>
</dbReference>
<dbReference type="PROSITE" id="PS00061">
    <property type="entry name" value="ADH_SHORT"/>
    <property type="match status" value="1"/>
</dbReference>
<dbReference type="PRINTS" id="PR00081">
    <property type="entry name" value="GDHRDH"/>
</dbReference>
<dbReference type="InterPro" id="IPR002347">
    <property type="entry name" value="SDR_fam"/>
</dbReference>
<evidence type="ECO:0000256" key="2">
    <source>
        <dbReference type="ARBA" id="ARBA00023002"/>
    </source>
</evidence>
<evidence type="ECO:0000256" key="1">
    <source>
        <dbReference type="ARBA" id="ARBA00006484"/>
    </source>
</evidence>
<keyword evidence="4" id="KW-1185">Reference proteome</keyword>
<dbReference type="RefSeq" id="WP_112333354.1">
    <property type="nucleotide sequence ID" value="NZ_QLYR01000009.1"/>
</dbReference>
<dbReference type="AlphaFoldDB" id="A0A328UAZ9"/>
<proteinExistence type="inferred from homology"/>
<sequence length="262" mass="28253">MENRQLAGKVCVVTGGALGIGRCLTHVFALQGADVAFIDLNAQAGAETERLLMQEGARTLFYAGDVAKKEELEAFTRRIEDCFGGVDFLINNACLTKGGIHSGCGWEEFDYVQRVGVVAPYYLTKLLLPLFRPGASIVNISSTRASMSQADTESYTAAKGGIAALTHGLAVSLAGRVRVNAVSPGWIDVGACHDPGYKPLYSRADKEQHPAGRVGDPDDIARAVLFLCDERNSFITGANLTIDGGMTRRMIYDGDEGWRYRP</sequence>
<comment type="similarity">
    <text evidence="1">Belongs to the short-chain dehydrogenases/reductases (SDR) family.</text>
</comment>
<dbReference type="Gene3D" id="3.40.50.720">
    <property type="entry name" value="NAD(P)-binding Rossmann-like Domain"/>
    <property type="match status" value="1"/>
</dbReference>
<dbReference type="PANTHER" id="PTHR24321">
    <property type="entry name" value="DEHYDROGENASES, SHORT CHAIN"/>
    <property type="match status" value="1"/>
</dbReference>